<organism evidence="5 6">
    <name type="scientific">Bosea lupini</name>
    <dbReference type="NCBI Taxonomy" id="1036779"/>
    <lineage>
        <taxon>Bacteria</taxon>
        <taxon>Pseudomonadati</taxon>
        <taxon>Pseudomonadota</taxon>
        <taxon>Alphaproteobacteria</taxon>
        <taxon>Hyphomicrobiales</taxon>
        <taxon>Boseaceae</taxon>
        <taxon>Bosea</taxon>
    </lineage>
</organism>
<name>A0A1H7RU29_9HYPH</name>
<comment type="subcellular location">
    <subcellularLocation>
        <location evidence="4">Cytoplasm</location>
    </subcellularLocation>
</comment>
<dbReference type="EC" id="3.6.1.9" evidence="4"/>
<sequence length="207" mass="21823">MTGQAIFWRGDAPLILASGSATRRQLLEAAGLPVEAIRPDVDERTIEADFLAMGRLPAGVAAALADAKAQSVSPQHPGRIILAADQMLVCEGRPFHKPEGTVAAERQIAMLAGRKHELTSAFTLARDGEIIGRGTSSAVLVMRPLTSDFISDYVALAGEAATTSVGGYQLEGLGIHLFETIEGDHSTILGLPMLSLLATLRELDLVA</sequence>
<evidence type="ECO:0000256" key="3">
    <source>
        <dbReference type="ARBA" id="ARBA00023080"/>
    </source>
</evidence>
<keyword evidence="6" id="KW-1185">Reference proteome</keyword>
<accession>A0A1H7RU29</accession>
<dbReference type="AlphaFoldDB" id="A0A1H7RU29"/>
<dbReference type="EMBL" id="FOAN01000004">
    <property type="protein sequence ID" value="SEL63723.1"/>
    <property type="molecule type" value="Genomic_DNA"/>
</dbReference>
<reference evidence="6" key="1">
    <citation type="submission" date="2016-10" db="EMBL/GenBank/DDBJ databases">
        <authorList>
            <person name="Varghese N."/>
            <person name="Submissions S."/>
        </authorList>
    </citation>
    <scope>NUCLEOTIDE SEQUENCE [LARGE SCALE GENOMIC DNA]</scope>
    <source>
        <strain evidence="6">LMG 26383,CCUG 61248,R- 45681</strain>
    </source>
</reference>
<evidence type="ECO:0000313" key="6">
    <source>
        <dbReference type="Proteomes" id="UP000199664"/>
    </source>
</evidence>
<keyword evidence="2 4" id="KW-0378">Hydrolase</keyword>
<keyword evidence="3 4" id="KW-0546">Nucleotide metabolism</keyword>
<dbReference type="PANTHER" id="PTHR43213:SF5">
    <property type="entry name" value="BIFUNCTIONAL DTTP_UTP PYROPHOSPHATASE_METHYLTRANSFERASE PROTEIN-RELATED"/>
    <property type="match status" value="1"/>
</dbReference>
<comment type="function">
    <text evidence="4">Nucleoside triphosphate pyrophosphatase. May have a dual role in cell division arrest and in preventing the incorporation of modified nucleotides into cellular nucleic acids.</text>
</comment>
<dbReference type="GO" id="GO:0005737">
    <property type="term" value="C:cytoplasm"/>
    <property type="evidence" value="ECO:0007669"/>
    <property type="project" value="UniProtKB-SubCell"/>
</dbReference>
<dbReference type="Proteomes" id="UP000199664">
    <property type="component" value="Unassembled WGS sequence"/>
</dbReference>
<dbReference type="InterPro" id="IPR003697">
    <property type="entry name" value="Maf-like"/>
</dbReference>
<comment type="cofactor">
    <cofactor evidence="1 4">
        <name>a divalent metal cation</name>
        <dbReference type="ChEBI" id="CHEBI:60240"/>
    </cofactor>
</comment>
<dbReference type="GO" id="GO:0047429">
    <property type="term" value="F:nucleoside triphosphate diphosphatase activity"/>
    <property type="evidence" value="ECO:0007669"/>
    <property type="project" value="UniProtKB-EC"/>
</dbReference>
<keyword evidence="4" id="KW-0963">Cytoplasm</keyword>
<feature type="active site" description="Proton acceptor" evidence="4">
    <location>
        <position position="85"/>
    </location>
</feature>
<dbReference type="Pfam" id="PF02545">
    <property type="entry name" value="Maf"/>
    <property type="match status" value="1"/>
</dbReference>
<comment type="caution">
    <text evidence="4">Lacks conserved residue(s) required for the propagation of feature annotation.</text>
</comment>
<comment type="catalytic activity">
    <reaction evidence="4">
        <text>a ribonucleoside 5'-triphosphate + H2O = a ribonucleoside 5'-phosphate + diphosphate + H(+)</text>
        <dbReference type="Rhea" id="RHEA:23996"/>
        <dbReference type="ChEBI" id="CHEBI:15377"/>
        <dbReference type="ChEBI" id="CHEBI:15378"/>
        <dbReference type="ChEBI" id="CHEBI:33019"/>
        <dbReference type="ChEBI" id="CHEBI:58043"/>
        <dbReference type="ChEBI" id="CHEBI:61557"/>
        <dbReference type="EC" id="3.6.1.9"/>
    </reaction>
</comment>
<dbReference type="Gene3D" id="3.90.950.10">
    <property type="match status" value="1"/>
</dbReference>
<evidence type="ECO:0000256" key="2">
    <source>
        <dbReference type="ARBA" id="ARBA00022801"/>
    </source>
</evidence>
<dbReference type="HAMAP" id="MF_00528">
    <property type="entry name" value="Maf"/>
    <property type="match status" value="1"/>
</dbReference>
<dbReference type="OrthoDB" id="9813962at2"/>
<dbReference type="RefSeq" id="WP_091835925.1">
    <property type="nucleotide sequence ID" value="NZ_FOAN01000004.1"/>
</dbReference>
<dbReference type="SUPFAM" id="SSF52972">
    <property type="entry name" value="ITPase-like"/>
    <property type="match status" value="1"/>
</dbReference>
<dbReference type="PIRSF" id="PIRSF006305">
    <property type="entry name" value="Maf"/>
    <property type="match status" value="1"/>
</dbReference>
<dbReference type="PANTHER" id="PTHR43213">
    <property type="entry name" value="BIFUNCTIONAL DTTP/UTP PYROPHOSPHATASE/METHYLTRANSFERASE PROTEIN-RELATED"/>
    <property type="match status" value="1"/>
</dbReference>
<evidence type="ECO:0000313" key="5">
    <source>
        <dbReference type="EMBL" id="SEL63723.1"/>
    </source>
</evidence>
<evidence type="ECO:0000256" key="1">
    <source>
        <dbReference type="ARBA" id="ARBA00001968"/>
    </source>
</evidence>
<evidence type="ECO:0000256" key="4">
    <source>
        <dbReference type="HAMAP-Rule" id="MF_00528"/>
    </source>
</evidence>
<protein>
    <recommendedName>
        <fullName evidence="4">Nucleoside triphosphate pyrophosphatase</fullName>
        <ecNumber evidence="4">3.6.1.9</ecNumber>
    </recommendedName>
    <alternativeName>
        <fullName evidence="4">Nucleotide pyrophosphatase</fullName>
        <shortName evidence="4">Nucleotide PPase</shortName>
    </alternativeName>
</protein>
<comment type="similarity">
    <text evidence="4">Belongs to the Maf family.</text>
</comment>
<comment type="catalytic activity">
    <reaction evidence="4">
        <text>a 2'-deoxyribonucleoside 5'-triphosphate + H2O = a 2'-deoxyribonucleoside 5'-phosphate + diphosphate + H(+)</text>
        <dbReference type="Rhea" id="RHEA:44644"/>
        <dbReference type="ChEBI" id="CHEBI:15377"/>
        <dbReference type="ChEBI" id="CHEBI:15378"/>
        <dbReference type="ChEBI" id="CHEBI:33019"/>
        <dbReference type="ChEBI" id="CHEBI:61560"/>
        <dbReference type="ChEBI" id="CHEBI:65317"/>
        <dbReference type="EC" id="3.6.1.9"/>
    </reaction>
</comment>
<gene>
    <name evidence="5" type="ORF">SAMN04515666_104531</name>
</gene>
<dbReference type="GO" id="GO:0009117">
    <property type="term" value="P:nucleotide metabolic process"/>
    <property type="evidence" value="ECO:0007669"/>
    <property type="project" value="UniProtKB-KW"/>
</dbReference>
<dbReference type="STRING" id="1036779.SAMN04515666_104531"/>
<dbReference type="InterPro" id="IPR029001">
    <property type="entry name" value="ITPase-like_fam"/>
</dbReference>
<proteinExistence type="inferred from homology"/>